<name>A0ACC1J3P4_9FUNG</name>
<accession>A0ACC1J3P4</accession>
<organism evidence="1 2">
    <name type="scientific">Linderina macrospora</name>
    <dbReference type="NCBI Taxonomy" id="4868"/>
    <lineage>
        <taxon>Eukaryota</taxon>
        <taxon>Fungi</taxon>
        <taxon>Fungi incertae sedis</taxon>
        <taxon>Zoopagomycota</taxon>
        <taxon>Kickxellomycotina</taxon>
        <taxon>Kickxellomycetes</taxon>
        <taxon>Kickxellales</taxon>
        <taxon>Kickxellaceae</taxon>
        <taxon>Linderina</taxon>
    </lineage>
</organism>
<evidence type="ECO:0000313" key="2">
    <source>
        <dbReference type="Proteomes" id="UP001150603"/>
    </source>
</evidence>
<dbReference type="EMBL" id="JANBPW010003875">
    <property type="protein sequence ID" value="KAJ1936462.1"/>
    <property type="molecule type" value="Genomic_DNA"/>
</dbReference>
<reference evidence="1" key="1">
    <citation type="submission" date="2022-07" db="EMBL/GenBank/DDBJ databases">
        <title>Phylogenomic reconstructions and comparative analyses of Kickxellomycotina fungi.</title>
        <authorList>
            <person name="Reynolds N.K."/>
            <person name="Stajich J.E."/>
            <person name="Barry K."/>
            <person name="Grigoriev I.V."/>
            <person name="Crous P."/>
            <person name="Smith M.E."/>
        </authorList>
    </citation>
    <scope>NUCLEOTIDE SEQUENCE</scope>
    <source>
        <strain evidence="1">NRRL 5244</strain>
    </source>
</reference>
<protein>
    <submittedName>
        <fullName evidence="1">Uncharacterized protein</fullName>
    </submittedName>
</protein>
<proteinExistence type="predicted"/>
<dbReference type="Proteomes" id="UP001150603">
    <property type="component" value="Unassembled WGS sequence"/>
</dbReference>
<evidence type="ECO:0000313" key="1">
    <source>
        <dbReference type="EMBL" id="KAJ1936462.1"/>
    </source>
</evidence>
<gene>
    <name evidence="1" type="ORF">FBU59_005043</name>
</gene>
<comment type="caution">
    <text evidence="1">The sequence shown here is derived from an EMBL/GenBank/DDBJ whole genome shotgun (WGS) entry which is preliminary data.</text>
</comment>
<sequence length="226" mass="24025">MCGGTIITDQLILTAAHCFYDDTTLQVPRDLQIKVGYGSNDLRAVTFTTAKALSIHPQYDRRTNANDIAIVRVPNLPLDGKLVDSVPIYSGTLFEETSFVSLGWGLTRAVQGSTSSLLKEGVVTIGKNQDCGEYLGGRAYAEFTSDGPQICTQNSLSLGNSPCFGDSGTGNIVYVGGKPHVIGITSFGSSASGESTCDTPDGFVIYTHVNAYMDFINMAINATKSL</sequence>
<keyword evidence="2" id="KW-1185">Reference proteome</keyword>